<comment type="similarity">
    <text evidence="1">Belongs to the methyltransferase superfamily.</text>
</comment>
<comment type="caution">
    <text evidence="5">The sequence shown here is derived from an EMBL/GenBank/DDBJ whole genome shotgun (WGS) entry which is preliminary data.</text>
</comment>
<evidence type="ECO:0000259" key="4">
    <source>
        <dbReference type="Pfam" id="PF08241"/>
    </source>
</evidence>
<dbReference type="GO" id="GO:0032259">
    <property type="term" value="P:methylation"/>
    <property type="evidence" value="ECO:0007669"/>
    <property type="project" value="UniProtKB-KW"/>
</dbReference>
<dbReference type="Gene3D" id="3.40.50.150">
    <property type="entry name" value="Vaccinia Virus protein VP39"/>
    <property type="match status" value="1"/>
</dbReference>
<protein>
    <recommendedName>
        <fullName evidence="4">Methyltransferase type 11 domain-containing protein</fullName>
    </recommendedName>
</protein>
<evidence type="ECO:0000256" key="2">
    <source>
        <dbReference type="ARBA" id="ARBA00022603"/>
    </source>
</evidence>
<evidence type="ECO:0000256" key="1">
    <source>
        <dbReference type="ARBA" id="ARBA00008361"/>
    </source>
</evidence>
<gene>
    <name evidence="5" type="ORF">CSO01_35370</name>
</gene>
<keyword evidence="6" id="KW-1185">Reference proteome</keyword>
<sequence length="202" mass="21903">MPPVSPHPFATRWNHNSHYYPRIAAAVPPGAALVVDVGCGDGTLARYLARGGTPVLGIDPDADALPVDEGSDSTARFVQGVAEDLPLADASVDGLTMVMVLHHVDHARALAEVRRVLRPGGVAVVLGYGRVGSALDLPAEVGDLLAHRWHARGKTPWEPSVALADPDLTWRQSRRLLRTELPGGTYRRVPMWRYLYTWTAPL</sequence>
<dbReference type="CDD" id="cd02440">
    <property type="entry name" value="AdoMet_MTases"/>
    <property type="match status" value="1"/>
</dbReference>
<proteinExistence type="inferred from homology"/>
<dbReference type="Proteomes" id="UP000321798">
    <property type="component" value="Unassembled WGS sequence"/>
</dbReference>
<dbReference type="Pfam" id="PF08241">
    <property type="entry name" value="Methyltransf_11"/>
    <property type="match status" value="1"/>
</dbReference>
<dbReference type="InterPro" id="IPR013216">
    <property type="entry name" value="Methyltransf_11"/>
</dbReference>
<dbReference type="AlphaFoldDB" id="A0A512PI60"/>
<dbReference type="PANTHER" id="PTHR44942:SF4">
    <property type="entry name" value="METHYLTRANSFERASE TYPE 11 DOMAIN-CONTAINING PROTEIN"/>
    <property type="match status" value="1"/>
</dbReference>
<dbReference type="GO" id="GO:0008757">
    <property type="term" value="F:S-adenosylmethionine-dependent methyltransferase activity"/>
    <property type="evidence" value="ECO:0007669"/>
    <property type="project" value="InterPro"/>
</dbReference>
<evidence type="ECO:0000256" key="3">
    <source>
        <dbReference type="ARBA" id="ARBA00022679"/>
    </source>
</evidence>
<keyword evidence="3" id="KW-0808">Transferase</keyword>
<evidence type="ECO:0000313" key="6">
    <source>
        <dbReference type="Proteomes" id="UP000321798"/>
    </source>
</evidence>
<dbReference type="InterPro" id="IPR051052">
    <property type="entry name" value="Diverse_substrate_MTase"/>
</dbReference>
<keyword evidence="2" id="KW-0489">Methyltransferase</keyword>
<dbReference type="PANTHER" id="PTHR44942">
    <property type="entry name" value="METHYLTRANSF_11 DOMAIN-CONTAINING PROTEIN"/>
    <property type="match status" value="1"/>
</dbReference>
<feature type="domain" description="Methyltransferase type 11" evidence="4">
    <location>
        <begin position="35"/>
        <end position="124"/>
    </location>
</feature>
<dbReference type="EMBL" id="BKAL01000016">
    <property type="protein sequence ID" value="GEP70822.1"/>
    <property type="molecule type" value="Genomic_DNA"/>
</dbReference>
<accession>A0A512PI60</accession>
<dbReference type="InterPro" id="IPR029063">
    <property type="entry name" value="SAM-dependent_MTases_sf"/>
</dbReference>
<dbReference type="SUPFAM" id="SSF53335">
    <property type="entry name" value="S-adenosyl-L-methionine-dependent methyltransferases"/>
    <property type="match status" value="1"/>
</dbReference>
<name>A0A512PI60_9CELL</name>
<evidence type="ECO:0000313" key="5">
    <source>
        <dbReference type="EMBL" id="GEP70822.1"/>
    </source>
</evidence>
<reference evidence="5 6" key="1">
    <citation type="submission" date="2019-07" db="EMBL/GenBank/DDBJ databases">
        <title>Whole genome shotgun sequence of Cellulomonas soli NBRC 109434.</title>
        <authorList>
            <person name="Hosoyama A."/>
            <person name="Uohara A."/>
            <person name="Ohji S."/>
            <person name="Ichikawa N."/>
        </authorList>
    </citation>
    <scope>NUCLEOTIDE SEQUENCE [LARGE SCALE GENOMIC DNA]</scope>
    <source>
        <strain evidence="5 6">NBRC 109434</strain>
    </source>
</reference>
<organism evidence="5 6">
    <name type="scientific">Cellulomonas soli</name>
    <dbReference type="NCBI Taxonomy" id="931535"/>
    <lineage>
        <taxon>Bacteria</taxon>
        <taxon>Bacillati</taxon>
        <taxon>Actinomycetota</taxon>
        <taxon>Actinomycetes</taxon>
        <taxon>Micrococcales</taxon>
        <taxon>Cellulomonadaceae</taxon>
        <taxon>Cellulomonas</taxon>
    </lineage>
</organism>